<keyword evidence="3" id="KW-1185">Reference proteome</keyword>
<organism evidence="2 3">
    <name type="scientific">Lupinus angustifolius</name>
    <name type="common">Narrow-leaved blue lupine</name>
    <dbReference type="NCBI Taxonomy" id="3871"/>
    <lineage>
        <taxon>Eukaryota</taxon>
        <taxon>Viridiplantae</taxon>
        <taxon>Streptophyta</taxon>
        <taxon>Embryophyta</taxon>
        <taxon>Tracheophyta</taxon>
        <taxon>Spermatophyta</taxon>
        <taxon>Magnoliopsida</taxon>
        <taxon>eudicotyledons</taxon>
        <taxon>Gunneridae</taxon>
        <taxon>Pentapetalae</taxon>
        <taxon>rosids</taxon>
        <taxon>fabids</taxon>
        <taxon>Fabales</taxon>
        <taxon>Fabaceae</taxon>
        <taxon>Papilionoideae</taxon>
        <taxon>50 kb inversion clade</taxon>
        <taxon>genistoids sensu lato</taxon>
        <taxon>core genistoids</taxon>
        <taxon>Genisteae</taxon>
        <taxon>Lupinus</taxon>
    </lineage>
</organism>
<proteinExistence type="predicted"/>
<dbReference type="Proteomes" id="UP000188354">
    <property type="component" value="Chromosome LG06"/>
</dbReference>
<reference evidence="2 3" key="1">
    <citation type="journal article" date="2017" name="Plant Biotechnol. J.">
        <title>A comprehensive draft genome sequence for lupin (Lupinus angustifolius), an emerging health food: insights into plant-microbe interactions and legume evolution.</title>
        <authorList>
            <person name="Hane J.K."/>
            <person name="Ming Y."/>
            <person name="Kamphuis L.G."/>
            <person name="Nelson M.N."/>
            <person name="Garg G."/>
            <person name="Atkins C.A."/>
            <person name="Bayer P.E."/>
            <person name="Bravo A."/>
            <person name="Bringans S."/>
            <person name="Cannon S."/>
            <person name="Edwards D."/>
            <person name="Foley R."/>
            <person name="Gao L.L."/>
            <person name="Harrison M.J."/>
            <person name="Huang W."/>
            <person name="Hurgobin B."/>
            <person name="Li S."/>
            <person name="Liu C.W."/>
            <person name="McGrath A."/>
            <person name="Morahan G."/>
            <person name="Murray J."/>
            <person name="Weller J."/>
            <person name="Jian J."/>
            <person name="Singh K.B."/>
        </authorList>
    </citation>
    <scope>NUCLEOTIDE SEQUENCE [LARGE SCALE GENOMIC DNA]</scope>
    <source>
        <strain evidence="3">cv. Tanjil</strain>
        <tissue evidence="2">Whole plant</tissue>
    </source>
</reference>
<feature type="transmembrane region" description="Helical" evidence="1">
    <location>
        <begin position="16"/>
        <end position="35"/>
    </location>
</feature>
<evidence type="ECO:0000313" key="3">
    <source>
        <dbReference type="Proteomes" id="UP000188354"/>
    </source>
</evidence>
<keyword evidence="1" id="KW-0812">Transmembrane</keyword>
<dbReference type="Gene3D" id="3.40.50.720">
    <property type="entry name" value="NAD(P)-binding Rossmann-like Domain"/>
    <property type="match status" value="1"/>
</dbReference>
<dbReference type="STRING" id="3871.A0A1J7H8W1"/>
<dbReference type="Gramene" id="OIW09036">
    <property type="protein sequence ID" value="OIW09036"/>
    <property type="gene ID" value="TanjilG_16263"/>
</dbReference>
<keyword evidence="1" id="KW-1133">Transmembrane helix</keyword>
<dbReference type="EMBL" id="CM007366">
    <property type="protein sequence ID" value="OIW09036.1"/>
    <property type="molecule type" value="Genomic_DNA"/>
</dbReference>
<dbReference type="Gene3D" id="3.90.25.10">
    <property type="entry name" value="UDP-galactose 4-epimerase, domain 1"/>
    <property type="match status" value="1"/>
</dbReference>
<gene>
    <name evidence="2" type="ORF">TanjilG_16263</name>
</gene>
<name>A0A1J7H8W1_LUPAN</name>
<accession>A0A1J7H8W1</accession>
<sequence>MASSTSTRVDLDGNPINSITICMIGAGGFIGSLLCDKLMHETPQKVLALDVYNDKINISWNQAISHGMIEYNSIASMSNKIRDLKVSSKWQVKYCSENNKRLIHFSTCEVYGKTIGSFLPKDSPLRQDPAYYVLKEDESPCILVPLKSRDGLMPNLLRGELLKLVDCGQSQRTFVYIQDTIEAVLSLIVYSKVSGEPSLESPTIDISSKQFYGEGYDDSDKRIPDMNIINKHLGSNPKTSLWDLC</sequence>
<dbReference type="InterPro" id="IPR036291">
    <property type="entry name" value="NAD(P)-bd_dom_sf"/>
</dbReference>
<dbReference type="InterPro" id="IPR050177">
    <property type="entry name" value="Lipid_A_modif_metabolic_enz"/>
</dbReference>
<dbReference type="PANTHER" id="PTHR43245">
    <property type="entry name" value="BIFUNCTIONAL POLYMYXIN RESISTANCE PROTEIN ARNA"/>
    <property type="match status" value="1"/>
</dbReference>
<dbReference type="AlphaFoldDB" id="A0A1J7H8W1"/>
<evidence type="ECO:0000313" key="2">
    <source>
        <dbReference type="EMBL" id="OIW09036.1"/>
    </source>
</evidence>
<dbReference type="SUPFAM" id="SSF51735">
    <property type="entry name" value="NAD(P)-binding Rossmann-fold domains"/>
    <property type="match status" value="1"/>
</dbReference>
<dbReference type="PANTHER" id="PTHR43245:SF13">
    <property type="entry name" value="UDP-D-APIOSE_UDP-D-XYLOSE SYNTHASE 2"/>
    <property type="match status" value="1"/>
</dbReference>
<evidence type="ECO:0000256" key="1">
    <source>
        <dbReference type="SAM" id="Phobius"/>
    </source>
</evidence>
<dbReference type="OMA" id="NSITICM"/>
<keyword evidence="1" id="KW-0472">Membrane</keyword>
<protein>
    <submittedName>
        <fullName evidence="2">Uncharacterized protein</fullName>
    </submittedName>
</protein>